<reference evidence="1 2" key="1">
    <citation type="submission" date="2019-09" db="EMBL/GenBank/DDBJ databases">
        <authorList>
            <person name="Ou C."/>
        </authorList>
    </citation>
    <scope>NUCLEOTIDE SEQUENCE [LARGE SCALE GENOMIC DNA]</scope>
    <source>
        <strain evidence="1">S2</strain>
        <tissue evidence="1">Leaf</tissue>
    </source>
</reference>
<sequence length="409" mass="45247">MPRDNWFTPNPFTAKSGISSSKWSQYHRGFPLMNDPTWVQWINELEPIFKKKWMNNGIYELIMLSKTTMVAKPELLTTVLLFWNSGTNTFDFKMGPMSSTILDMAQVFGLRPSGRIMDVTHDWALPSRPIAESSSTSSGTMTPPLQLEYNSATFKSYGTSFKGLSLLEKFISCIQPQDLAWGVRSDRYDRELDVYHPNFCRPSASKKPSFVSRDEPLGVEMQRIAKKQQDVILKELEKIQAEKISTPEASSPLPQQKQTPHFRAKSIPFEVTPISHFVCSTGKVTDYVEDDSDSPFRVQEFHQTPVSTFGEPIVSEIPVVSGVANPSSTVFPPLVKGSGNSPPCLVSKRDLPRSPLASGAKTIAATTSIHALVPAPASAILPISLADVAPSVTVEGARSEPFVFSINLF</sequence>
<evidence type="ECO:0000313" key="1">
    <source>
        <dbReference type="EMBL" id="KAB2606108.1"/>
    </source>
</evidence>
<name>A0A5N5FSI4_9ROSA</name>
<dbReference type="AlphaFoldDB" id="A0A5N5FSI4"/>
<protein>
    <submittedName>
        <fullName evidence="1">Uncharacterized protein</fullName>
    </submittedName>
</protein>
<keyword evidence="2" id="KW-1185">Reference proteome</keyword>
<comment type="caution">
    <text evidence="1">The sequence shown here is derived from an EMBL/GenBank/DDBJ whole genome shotgun (WGS) entry which is preliminary data.</text>
</comment>
<proteinExistence type="predicted"/>
<organism evidence="1 2">
    <name type="scientific">Pyrus ussuriensis x Pyrus communis</name>
    <dbReference type="NCBI Taxonomy" id="2448454"/>
    <lineage>
        <taxon>Eukaryota</taxon>
        <taxon>Viridiplantae</taxon>
        <taxon>Streptophyta</taxon>
        <taxon>Embryophyta</taxon>
        <taxon>Tracheophyta</taxon>
        <taxon>Spermatophyta</taxon>
        <taxon>Magnoliopsida</taxon>
        <taxon>eudicotyledons</taxon>
        <taxon>Gunneridae</taxon>
        <taxon>Pentapetalae</taxon>
        <taxon>rosids</taxon>
        <taxon>fabids</taxon>
        <taxon>Rosales</taxon>
        <taxon>Rosaceae</taxon>
        <taxon>Amygdaloideae</taxon>
        <taxon>Maleae</taxon>
        <taxon>Pyrus</taxon>
    </lineage>
</organism>
<gene>
    <name evidence="1" type="ORF">D8674_005825</name>
</gene>
<reference evidence="2" key="2">
    <citation type="submission" date="2019-10" db="EMBL/GenBank/DDBJ databases">
        <title>A de novo genome assembly of a pear dwarfing rootstock.</title>
        <authorList>
            <person name="Wang F."/>
            <person name="Wang J."/>
            <person name="Li S."/>
            <person name="Zhang Y."/>
            <person name="Fang M."/>
            <person name="Ma L."/>
            <person name="Zhao Y."/>
            <person name="Jiang S."/>
        </authorList>
    </citation>
    <scope>NUCLEOTIDE SEQUENCE [LARGE SCALE GENOMIC DNA]</scope>
</reference>
<dbReference type="Proteomes" id="UP000327157">
    <property type="component" value="Chromosome 11"/>
</dbReference>
<dbReference type="EMBL" id="SMOL01000559">
    <property type="protein sequence ID" value="KAB2606108.1"/>
    <property type="molecule type" value="Genomic_DNA"/>
</dbReference>
<reference evidence="1 2" key="3">
    <citation type="submission" date="2019-11" db="EMBL/GenBank/DDBJ databases">
        <title>A de novo genome assembly of a pear dwarfing rootstock.</title>
        <authorList>
            <person name="Wang F."/>
            <person name="Wang J."/>
            <person name="Li S."/>
            <person name="Zhang Y."/>
            <person name="Fang M."/>
            <person name="Ma L."/>
            <person name="Zhao Y."/>
            <person name="Jiang S."/>
        </authorList>
    </citation>
    <scope>NUCLEOTIDE SEQUENCE [LARGE SCALE GENOMIC DNA]</scope>
    <source>
        <strain evidence="1">S2</strain>
        <tissue evidence="1">Leaf</tissue>
    </source>
</reference>
<accession>A0A5N5FSI4</accession>
<evidence type="ECO:0000313" key="2">
    <source>
        <dbReference type="Proteomes" id="UP000327157"/>
    </source>
</evidence>